<gene>
    <name evidence="7" type="ORF">B7P34_11705</name>
</gene>
<feature type="compositionally biased region" description="Basic and acidic residues" evidence="5">
    <location>
        <begin position="1"/>
        <end position="11"/>
    </location>
</feature>
<sequence>MAGRDRGDEGSAARMAVTSSGSGWTDSGRTSKIEVLQKCSTSIFTCRTAILGGMTTSSTATATTAAAPGTPAAPAAPASGMRGRKRERTRRAIAEAAFRLFADEGFDAVTLTRIAAAADVAPATVFTHYASKEDIFFGRRLEFEPGIAEAVRGAATGPELIERLRRACTEAVGTILAADSLPQARTFSRILLDSPSLRRSYLPLARERRDQLLAALLERAGERAADADVRDELETFASLAGAVRELGFDAVHAALAAGEPAEGVREAAAAVLDRGYGRLARAYVDAPFLDAG</sequence>
<evidence type="ECO:0000256" key="4">
    <source>
        <dbReference type="PROSITE-ProRule" id="PRU00335"/>
    </source>
</evidence>
<evidence type="ECO:0000259" key="6">
    <source>
        <dbReference type="PROSITE" id="PS50977"/>
    </source>
</evidence>
<dbReference type="InterPro" id="IPR009057">
    <property type="entry name" value="Homeodomain-like_sf"/>
</dbReference>
<dbReference type="Pfam" id="PF00440">
    <property type="entry name" value="TetR_N"/>
    <property type="match status" value="1"/>
</dbReference>
<dbReference type="PANTHER" id="PTHR30055">
    <property type="entry name" value="HTH-TYPE TRANSCRIPTIONAL REGULATOR RUTR"/>
    <property type="match status" value="1"/>
</dbReference>
<dbReference type="Gene3D" id="1.10.357.10">
    <property type="entry name" value="Tetracycline Repressor, domain 2"/>
    <property type="match status" value="1"/>
</dbReference>
<proteinExistence type="predicted"/>
<keyword evidence="2 4" id="KW-0238">DNA-binding</keyword>
<reference evidence="7 8" key="1">
    <citation type="submission" date="2018-03" db="EMBL/GenBank/DDBJ databases">
        <title>Chitinolytic properties of Streptosporangium nondiastaticum TBG75A20.</title>
        <authorList>
            <person name="Gayathri V."/>
            <person name="Shiburaj S."/>
        </authorList>
    </citation>
    <scope>NUCLEOTIDE SEQUENCE [LARGE SCALE GENOMIC DNA]</scope>
    <source>
        <strain evidence="7 8">TBG75A20</strain>
    </source>
</reference>
<comment type="caution">
    <text evidence="7">The sequence shown here is derived from an EMBL/GenBank/DDBJ whole genome shotgun (WGS) entry which is preliminary data.</text>
</comment>
<feature type="DNA-binding region" description="H-T-H motif" evidence="4">
    <location>
        <begin position="110"/>
        <end position="129"/>
    </location>
</feature>
<feature type="domain" description="HTH tetR-type" evidence="6">
    <location>
        <begin position="87"/>
        <end position="147"/>
    </location>
</feature>
<protein>
    <recommendedName>
        <fullName evidence="6">HTH tetR-type domain-containing protein</fullName>
    </recommendedName>
</protein>
<accession>A0A9X7PHY7</accession>
<evidence type="ECO:0000256" key="3">
    <source>
        <dbReference type="ARBA" id="ARBA00023163"/>
    </source>
</evidence>
<dbReference type="AlphaFoldDB" id="A0A9X7PHY7"/>
<evidence type="ECO:0000256" key="2">
    <source>
        <dbReference type="ARBA" id="ARBA00023125"/>
    </source>
</evidence>
<dbReference type="EMBL" id="PXWG01000021">
    <property type="protein sequence ID" value="PSJ28526.1"/>
    <property type="molecule type" value="Genomic_DNA"/>
</dbReference>
<keyword evidence="8" id="KW-1185">Reference proteome</keyword>
<dbReference type="SUPFAM" id="SSF46689">
    <property type="entry name" value="Homeodomain-like"/>
    <property type="match status" value="1"/>
</dbReference>
<feature type="region of interest" description="Disordered" evidence="5">
    <location>
        <begin position="1"/>
        <end position="28"/>
    </location>
</feature>
<dbReference type="PROSITE" id="PS50977">
    <property type="entry name" value="HTH_TETR_2"/>
    <property type="match status" value="1"/>
</dbReference>
<name>A0A9X7PHY7_9ACTN</name>
<evidence type="ECO:0000313" key="8">
    <source>
        <dbReference type="Proteomes" id="UP000242427"/>
    </source>
</evidence>
<dbReference type="GO" id="GO:0000976">
    <property type="term" value="F:transcription cis-regulatory region binding"/>
    <property type="evidence" value="ECO:0007669"/>
    <property type="project" value="TreeGrafter"/>
</dbReference>
<dbReference type="InterPro" id="IPR050109">
    <property type="entry name" value="HTH-type_TetR-like_transc_reg"/>
</dbReference>
<feature type="compositionally biased region" description="Polar residues" evidence="5">
    <location>
        <begin position="17"/>
        <end position="28"/>
    </location>
</feature>
<evidence type="ECO:0000256" key="1">
    <source>
        <dbReference type="ARBA" id="ARBA00023015"/>
    </source>
</evidence>
<feature type="compositionally biased region" description="Low complexity" evidence="5">
    <location>
        <begin position="62"/>
        <end position="80"/>
    </location>
</feature>
<dbReference type="GO" id="GO:0003700">
    <property type="term" value="F:DNA-binding transcription factor activity"/>
    <property type="evidence" value="ECO:0007669"/>
    <property type="project" value="TreeGrafter"/>
</dbReference>
<dbReference type="PANTHER" id="PTHR30055:SF234">
    <property type="entry name" value="HTH-TYPE TRANSCRIPTIONAL REGULATOR BETI"/>
    <property type="match status" value="1"/>
</dbReference>
<dbReference type="Proteomes" id="UP000242427">
    <property type="component" value="Unassembled WGS sequence"/>
</dbReference>
<evidence type="ECO:0000256" key="5">
    <source>
        <dbReference type="SAM" id="MobiDB-lite"/>
    </source>
</evidence>
<dbReference type="PRINTS" id="PR00455">
    <property type="entry name" value="HTHTETR"/>
</dbReference>
<dbReference type="InterPro" id="IPR001647">
    <property type="entry name" value="HTH_TetR"/>
</dbReference>
<organism evidence="7 8">
    <name type="scientific">Streptosporangium nondiastaticum</name>
    <dbReference type="NCBI Taxonomy" id="35764"/>
    <lineage>
        <taxon>Bacteria</taxon>
        <taxon>Bacillati</taxon>
        <taxon>Actinomycetota</taxon>
        <taxon>Actinomycetes</taxon>
        <taxon>Streptosporangiales</taxon>
        <taxon>Streptosporangiaceae</taxon>
        <taxon>Streptosporangium</taxon>
    </lineage>
</organism>
<dbReference type="OrthoDB" id="155497at2"/>
<feature type="region of interest" description="Disordered" evidence="5">
    <location>
        <begin position="62"/>
        <end position="88"/>
    </location>
</feature>
<keyword evidence="1" id="KW-0805">Transcription regulation</keyword>
<keyword evidence="3" id="KW-0804">Transcription</keyword>
<evidence type="ECO:0000313" key="7">
    <source>
        <dbReference type="EMBL" id="PSJ28526.1"/>
    </source>
</evidence>